<dbReference type="EMBL" id="BAAAXF010000079">
    <property type="protein sequence ID" value="GAA3503953.1"/>
    <property type="molecule type" value="Genomic_DNA"/>
</dbReference>
<accession>A0ABP6UB82</accession>
<protein>
    <submittedName>
        <fullName evidence="2">Uncharacterized protein</fullName>
    </submittedName>
</protein>
<feature type="region of interest" description="Disordered" evidence="1">
    <location>
        <begin position="1"/>
        <end position="30"/>
    </location>
</feature>
<evidence type="ECO:0000313" key="3">
    <source>
        <dbReference type="Proteomes" id="UP001501455"/>
    </source>
</evidence>
<proteinExistence type="predicted"/>
<feature type="region of interest" description="Disordered" evidence="1">
    <location>
        <begin position="97"/>
        <end position="118"/>
    </location>
</feature>
<keyword evidence="3" id="KW-1185">Reference proteome</keyword>
<comment type="caution">
    <text evidence="2">The sequence shown here is derived from an EMBL/GenBank/DDBJ whole genome shotgun (WGS) entry which is preliminary data.</text>
</comment>
<name>A0ABP6UB82_9ACTN</name>
<sequence>MTRTPRATSPAASERTWAPPAALPPPSTCTVRNGDRPCGEWLLTGVTRPGSWFGSGGVTKNVQKDRAEGVHRAVSSAWSRMLRQGCQDVRVFRERREHGAGAAQEDLSPTRVTEGSAP</sequence>
<gene>
    <name evidence="2" type="ORF">GCM10019016_110660</name>
</gene>
<feature type="compositionally biased region" description="Polar residues" evidence="1">
    <location>
        <begin position="1"/>
        <end position="11"/>
    </location>
</feature>
<dbReference type="Proteomes" id="UP001501455">
    <property type="component" value="Unassembled WGS sequence"/>
</dbReference>
<evidence type="ECO:0000313" key="2">
    <source>
        <dbReference type="EMBL" id="GAA3503953.1"/>
    </source>
</evidence>
<reference evidence="3" key="1">
    <citation type="journal article" date="2019" name="Int. J. Syst. Evol. Microbiol.">
        <title>The Global Catalogue of Microorganisms (GCM) 10K type strain sequencing project: providing services to taxonomists for standard genome sequencing and annotation.</title>
        <authorList>
            <consortium name="The Broad Institute Genomics Platform"/>
            <consortium name="The Broad Institute Genome Sequencing Center for Infectious Disease"/>
            <person name="Wu L."/>
            <person name="Ma J."/>
        </authorList>
    </citation>
    <scope>NUCLEOTIDE SEQUENCE [LARGE SCALE GENOMIC DNA]</scope>
    <source>
        <strain evidence="3">JCM 4816</strain>
    </source>
</reference>
<organism evidence="2 3">
    <name type="scientific">Streptomyces prasinosporus</name>
    <dbReference type="NCBI Taxonomy" id="68256"/>
    <lineage>
        <taxon>Bacteria</taxon>
        <taxon>Bacillati</taxon>
        <taxon>Actinomycetota</taxon>
        <taxon>Actinomycetes</taxon>
        <taxon>Kitasatosporales</taxon>
        <taxon>Streptomycetaceae</taxon>
        <taxon>Streptomyces</taxon>
        <taxon>Streptomyces albogriseolus group</taxon>
    </lineage>
</organism>
<evidence type="ECO:0000256" key="1">
    <source>
        <dbReference type="SAM" id="MobiDB-lite"/>
    </source>
</evidence>